<sequence length="136" mass="15635">MHCRVFASLVTGRYRRVEASLVCAKQLQEFHHKMPITLMYKGTNFVPKCHGINRELDDKKNKYLHLSLPEKFLIATAAQYIYTSKYQYQQYLTAISHKLDRPPDQGHKLCNTDTRKIKQQSASIAFANSSKLGADS</sequence>
<name>A0A0V0GJQ3_SOLCH</name>
<protein>
    <submittedName>
        <fullName evidence="1">Putative ovule protein</fullName>
    </submittedName>
</protein>
<reference evidence="1" key="1">
    <citation type="submission" date="2015-12" db="EMBL/GenBank/DDBJ databases">
        <title>Gene expression during late stages of embryo sac development: a critical building block for successful pollen-pistil interactions.</title>
        <authorList>
            <person name="Liu Y."/>
            <person name="Joly V."/>
            <person name="Sabar M."/>
            <person name="Matton D.P."/>
        </authorList>
    </citation>
    <scope>NUCLEOTIDE SEQUENCE</scope>
</reference>
<organism evidence="1">
    <name type="scientific">Solanum chacoense</name>
    <name type="common">Chaco potato</name>
    <dbReference type="NCBI Taxonomy" id="4108"/>
    <lineage>
        <taxon>Eukaryota</taxon>
        <taxon>Viridiplantae</taxon>
        <taxon>Streptophyta</taxon>
        <taxon>Embryophyta</taxon>
        <taxon>Tracheophyta</taxon>
        <taxon>Spermatophyta</taxon>
        <taxon>Magnoliopsida</taxon>
        <taxon>eudicotyledons</taxon>
        <taxon>Gunneridae</taxon>
        <taxon>Pentapetalae</taxon>
        <taxon>asterids</taxon>
        <taxon>lamiids</taxon>
        <taxon>Solanales</taxon>
        <taxon>Solanaceae</taxon>
        <taxon>Solanoideae</taxon>
        <taxon>Solaneae</taxon>
        <taxon>Solanum</taxon>
    </lineage>
</organism>
<dbReference type="AlphaFoldDB" id="A0A0V0GJQ3"/>
<evidence type="ECO:0000313" key="1">
    <source>
        <dbReference type="EMBL" id="JAP08364.1"/>
    </source>
</evidence>
<dbReference type="EMBL" id="GEDG01037035">
    <property type="protein sequence ID" value="JAP08364.1"/>
    <property type="molecule type" value="Transcribed_RNA"/>
</dbReference>
<accession>A0A0V0GJQ3</accession>
<proteinExistence type="predicted"/>
<feature type="non-terminal residue" evidence="1">
    <location>
        <position position="136"/>
    </location>
</feature>